<dbReference type="Proteomes" id="UP001153331">
    <property type="component" value="Unassembled WGS sequence"/>
</dbReference>
<sequence>MPSSTISITVTHLGNVQVGYRLTNNAVDPAKPTLVCINSMCMTTALFDAQFNDTTLTDAVNILAIEPLGHGSTSFPTKASHFTYWDSATIALEVMTALKVEKAFVLGTSQGGWMVVRMALLAPERVLGLLPLGTSMDAETPETREKGCWDPVPLLNPFAQKWTSAEATPSFEIDDQWCGMVASFGFGSHATDASTGFWTQVLKETYAGDEGRRKARMAVLCLLSRDSLTLRLGDVHCPVHWLQGTEDAPYGCQVQHEQIELFTGSKDKKLSILEGGPISPAQKDVRLYIRLREDHLATYAYENFDYHLFKGGNPSGEVLDQIETLLQQESAYLAAILQIKILQGTRDYRTVWDTFNPMEFSVTPDTFVYSTRLYNILNIRERWTGSTPPARALHLAASAGLTSAVIRLLEAGCSVNDQDWTGSTPLYHACFHGFLETAQVLIDNKANVNRQSGHHGNALEAVSYKGHQHIVKTLLDNKAKYNISIDDVNGGLYGNALQAASFRGSEQIVTMLLDHNADVNAQGGYYGNALQAASFRGSEQIVKMLLDNGADVNTQGGRYRTALTAASREGHEQIVQMLLDAGAHPTVEALEALEDSKSSVDSEDEEDSTSSFVSEDEEDSQNSEDEEGDGRV</sequence>
<evidence type="ECO:0000313" key="1">
    <source>
        <dbReference type="EMBL" id="KAJ8110130.1"/>
    </source>
</evidence>
<accession>A0ACC2I4P1</accession>
<reference evidence="1" key="1">
    <citation type="submission" date="2022-11" db="EMBL/GenBank/DDBJ databases">
        <title>Genome Sequence of Boeremia exigua.</title>
        <authorList>
            <person name="Buettner E."/>
        </authorList>
    </citation>
    <scope>NUCLEOTIDE SEQUENCE</scope>
    <source>
        <strain evidence="1">CU02</strain>
    </source>
</reference>
<keyword evidence="2" id="KW-1185">Reference proteome</keyword>
<organism evidence="1 2">
    <name type="scientific">Boeremia exigua</name>
    <dbReference type="NCBI Taxonomy" id="749465"/>
    <lineage>
        <taxon>Eukaryota</taxon>
        <taxon>Fungi</taxon>
        <taxon>Dikarya</taxon>
        <taxon>Ascomycota</taxon>
        <taxon>Pezizomycotina</taxon>
        <taxon>Dothideomycetes</taxon>
        <taxon>Pleosporomycetidae</taxon>
        <taxon>Pleosporales</taxon>
        <taxon>Pleosporineae</taxon>
        <taxon>Didymellaceae</taxon>
        <taxon>Boeremia</taxon>
    </lineage>
</organism>
<gene>
    <name evidence="1" type="ORF">OPT61_g6942</name>
</gene>
<name>A0ACC2I4P1_9PLEO</name>
<comment type="caution">
    <text evidence="1">The sequence shown here is derived from an EMBL/GenBank/DDBJ whole genome shotgun (WGS) entry which is preliminary data.</text>
</comment>
<dbReference type="EMBL" id="JAPHNI010000533">
    <property type="protein sequence ID" value="KAJ8110130.1"/>
    <property type="molecule type" value="Genomic_DNA"/>
</dbReference>
<evidence type="ECO:0000313" key="2">
    <source>
        <dbReference type="Proteomes" id="UP001153331"/>
    </source>
</evidence>
<protein>
    <submittedName>
        <fullName evidence="1">Uncharacterized protein</fullName>
    </submittedName>
</protein>
<proteinExistence type="predicted"/>